<dbReference type="AlphaFoldDB" id="A0LEF9"/>
<dbReference type="EMBL" id="CP000478">
    <property type="protein sequence ID" value="ABK15811.1"/>
    <property type="molecule type" value="Genomic_DNA"/>
</dbReference>
<proteinExistence type="inferred from homology"/>
<evidence type="ECO:0000256" key="2">
    <source>
        <dbReference type="ARBA" id="ARBA00022598"/>
    </source>
</evidence>
<reference evidence="6 7" key="1">
    <citation type="submission" date="2006-10" db="EMBL/GenBank/DDBJ databases">
        <title>Complete sequence of Syntrophobacter fumaroxidans MPOB.</title>
        <authorList>
            <consortium name="US DOE Joint Genome Institute"/>
            <person name="Copeland A."/>
            <person name="Lucas S."/>
            <person name="Lapidus A."/>
            <person name="Barry K."/>
            <person name="Detter J.C."/>
            <person name="Glavina del Rio T."/>
            <person name="Hammon N."/>
            <person name="Israni S."/>
            <person name="Pitluck S."/>
            <person name="Goltsman E.G."/>
            <person name="Martinez M."/>
            <person name="Schmutz J."/>
            <person name="Larimer F."/>
            <person name="Land M."/>
            <person name="Hauser L."/>
            <person name="Kyrpides N."/>
            <person name="Kim E."/>
            <person name="Boone D.R."/>
            <person name="Brockman F."/>
            <person name="Culley D."/>
            <person name="Ferry J."/>
            <person name="Gunsalus R."/>
            <person name="McInerney M.J."/>
            <person name="Morrison M."/>
            <person name="Plugge C."/>
            <person name="Rohlin L."/>
            <person name="Scholten J."/>
            <person name="Sieber J."/>
            <person name="Stams A.J.M."/>
            <person name="Worm P."/>
            <person name="Henstra A.M."/>
            <person name="Richardson P."/>
        </authorList>
    </citation>
    <scope>NUCLEOTIDE SEQUENCE [LARGE SCALE GENOMIC DNA]</scope>
    <source>
        <strain evidence="7">DSM 10017 / MPOB</strain>
    </source>
</reference>
<comment type="similarity">
    <text evidence="1">Belongs to the ATP-dependent AMP-binding enzyme family.</text>
</comment>
<dbReference type="InterPro" id="IPR045851">
    <property type="entry name" value="AMP-bd_C_sf"/>
</dbReference>
<evidence type="ECO:0000313" key="7">
    <source>
        <dbReference type="Proteomes" id="UP000001784"/>
    </source>
</evidence>
<name>A0LEF9_SYNFM</name>
<dbReference type="HOGENOM" id="CLU_000022_59_7_7"/>
<dbReference type="SUPFAM" id="SSF56801">
    <property type="entry name" value="Acetyl-CoA synthetase-like"/>
    <property type="match status" value="1"/>
</dbReference>
<dbReference type="Pfam" id="PF00501">
    <property type="entry name" value="AMP-binding"/>
    <property type="match status" value="1"/>
</dbReference>
<feature type="transmembrane region" description="Helical" evidence="3">
    <location>
        <begin position="87"/>
        <end position="107"/>
    </location>
</feature>
<dbReference type="OrthoDB" id="9801302at2"/>
<dbReference type="PANTHER" id="PTHR43767:SF12">
    <property type="entry name" value="AMP-DEPENDENT SYNTHETASE AND LIGASE"/>
    <property type="match status" value="1"/>
</dbReference>
<dbReference type="InterPro" id="IPR020845">
    <property type="entry name" value="AMP-binding_CS"/>
</dbReference>
<keyword evidence="3" id="KW-0472">Membrane</keyword>
<dbReference type="FunCoup" id="A0LEF9">
    <property type="interactions" value="359"/>
</dbReference>
<feature type="domain" description="AMP-binding enzyme C-terminal" evidence="5">
    <location>
        <begin position="467"/>
        <end position="542"/>
    </location>
</feature>
<dbReference type="InParanoid" id="A0LEF9"/>
<evidence type="ECO:0000313" key="6">
    <source>
        <dbReference type="EMBL" id="ABK15811.1"/>
    </source>
</evidence>
<dbReference type="FunFam" id="3.30.300.30:FF:000008">
    <property type="entry name" value="2,3-dihydroxybenzoate-AMP ligase"/>
    <property type="match status" value="1"/>
</dbReference>
<dbReference type="CDD" id="cd05936">
    <property type="entry name" value="FC-FACS_FadD_like"/>
    <property type="match status" value="1"/>
</dbReference>
<dbReference type="InterPro" id="IPR025110">
    <property type="entry name" value="AMP-bd_C"/>
</dbReference>
<dbReference type="InterPro" id="IPR000873">
    <property type="entry name" value="AMP-dep_synth/lig_dom"/>
</dbReference>
<keyword evidence="3" id="KW-0812">Transmembrane</keyword>
<dbReference type="Gene3D" id="3.40.50.980">
    <property type="match status" value="2"/>
</dbReference>
<gene>
    <name evidence="6" type="ordered locus">Sfum_0108</name>
</gene>
<dbReference type="Gene3D" id="3.30.300.30">
    <property type="match status" value="1"/>
</dbReference>
<evidence type="ECO:0000259" key="5">
    <source>
        <dbReference type="Pfam" id="PF13193"/>
    </source>
</evidence>
<feature type="domain" description="AMP-dependent synthetase/ligase" evidence="4">
    <location>
        <begin position="28"/>
        <end position="417"/>
    </location>
</feature>
<evidence type="ECO:0000256" key="3">
    <source>
        <dbReference type="SAM" id="Phobius"/>
    </source>
</evidence>
<dbReference type="PROSITE" id="PS00455">
    <property type="entry name" value="AMP_BINDING"/>
    <property type="match status" value="1"/>
</dbReference>
<keyword evidence="3" id="KW-1133">Transmembrane helix</keyword>
<accession>A0LEF9</accession>
<keyword evidence="2 6" id="KW-0436">Ligase</keyword>
<dbReference type="Proteomes" id="UP000001784">
    <property type="component" value="Chromosome"/>
</dbReference>
<organism evidence="6 7">
    <name type="scientific">Syntrophobacter fumaroxidans (strain DSM 10017 / MPOB)</name>
    <dbReference type="NCBI Taxonomy" id="335543"/>
    <lineage>
        <taxon>Bacteria</taxon>
        <taxon>Pseudomonadati</taxon>
        <taxon>Thermodesulfobacteriota</taxon>
        <taxon>Syntrophobacteria</taxon>
        <taxon>Syntrophobacterales</taxon>
        <taxon>Syntrophobacteraceae</taxon>
        <taxon>Syntrophobacter</taxon>
    </lineage>
</organism>
<dbReference type="RefSeq" id="WP_011696984.1">
    <property type="nucleotide sequence ID" value="NC_008554.1"/>
</dbReference>
<dbReference type="GO" id="GO:0016877">
    <property type="term" value="F:ligase activity, forming carbon-sulfur bonds"/>
    <property type="evidence" value="ECO:0007669"/>
    <property type="project" value="UniProtKB-ARBA"/>
</dbReference>
<dbReference type="eggNOG" id="COG0318">
    <property type="taxonomic scope" value="Bacteria"/>
</dbReference>
<feature type="transmembrane region" description="Helical" evidence="3">
    <location>
        <begin position="250"/>
        <end position="272"/>
    </location>
</feature>
<dbReference type="STRING" id="335543.Sfum_0108"/>
<dbReference type="Pfam" id="PF13193">
    <property type="entry name" value="AMP-binding_C"/>
    <property type="match status" value="1"/>
</dbReference>
<evidence type="ECO:0000259" key="4">
    <source>
        <dbReference type="Pfam" id="PF00501"/>
    </source>
</evidence>
<keyword evidence="7" id="KW-1185">Reference proteome</keyword>
<sequence length="569" mass="63994">MDRIWLKSYDPRVPHHAEYPEECLPRLLEARVKKLPGNSATEFYGARLTYEALWKQISSLANALRLLGLRHGDRVAVMLPNCPQTVITYYAVLWLGGVVVLTNPLYVEREMEHQWKDSGAKYLVVLDHLYPKARKVIPETAIEKVIVTGIAECLPFLLKHLYPLKAKLKKLFTAVPYDERTIFNFTRLIRSTEPTPPPCEVRLDDLALLQYTGGTTGIAKGVMLSHRNILSNVIQLASWVQDLRFGEERFLALLPIFHVFGMTVAMNLPLYAGSALVLVPRFDIDEIMKTIRKARPTLFPGVPTIYAAINGHPKAETFDLSSIRICVTGSAPMPVESLRRFESLTGSVILEGYGLSETSPVTHANPVEGVRKPGSIGLALPDTDCKIVDLELGTRDMAVGEVGELVIRGPQVMKAYWKMPEETANALRDGWLYTGDIARMDEDGYVYIIDRKKDMIISGGYNIYPREVDEVLYEHPKVLDAVAVGVPDDYRGEIVKAFIVPRVGETLTEDEIKQFCKTRLAAYKVPRLIELRDSLPKTAVGKISRKELRKQALDEHESKKTREKADDGR</sequence>
<dbReference type="NCBIfam" id="NF004837">
    <property type="entry name" value="PRK06187.1"/>
    <property type="match status" value="1"/>
</dbReference>
<evidence type="ECO:0000256" key="1">
    <source>
        <dbReference type="ARBA" id="ARBA00006432"/>
    </source>
</evidence>
<dbReference type="PANTHER" id="PTHR43767">
    <property type="entry name" value="LONG-CHAIN-FATTY-ACID--COA LIGASE"/>
    <property type="match status" value="1"/>
</dbReference>
<protein>
    <submittedName>
        <fullName evidence="6">AMP-dependent synthetase and ligase</fullName>
    </submittedName>
</protein>
<dbReference type="KEGG" id="sfu:Sfum_0108"/>
<dbReference type="InterPro" id="IPR050237">
    <property type="entry name" value="ATP-dep_AMP-bd_enzyme"/>
</dbReference>
<dbReference type="Gene3D" id="2.30.38.10">
    <property type="entry name" value="Luciferase, Domain 3"/>
    <property type="match status" value="1"/>
</dbReference>